<dbReference type="EMBL" id="CP015090">
    <property type="protein sequence ID" value="APZ50639.1"/>
    <property type="molecule type" value="Genomic_DNA"/>
</dbReference>
<proteinExistence type="predicted"/>
<accession>A0A1P8UML1</accession>
<evidence type="ECO:0000313" key="1">
    <source>
        <dbReference type="EMBL" id="APZ50639.1"/>
    </source>
</evidence>
<keyword evidence="2" id="KW-1185">Reference proteome</keyword>
<dbReference type="KEGG" id="paby:Ga0080574_TMP305"/>
<protein>
    <recommendedName>
        <fullName evidence="3">DUF58 domain-containing protein</fullName>
    </recommendedName>
</protein>
<gene>
    <name evidence="1" type="ORF">Ga0080574_TMP305</name>
</gene>
<name>A0A1P8UML1_9RHOB</name>
<organism evidence="1 2">
    <name type="scientific">Salipiger abyssi</name>
    <dbReference type="NCBI Taxonomy" id="1250539"/>
    <lineage>
        <taxon>Bacteria</taxon>
        <taxon>Pseudomonadati</taxon>
        <taxon>Pseudomonadota</taxon>
        <taxon>Alphaproteobacteria</taxon>
        <taxon>Rhodobacterales</taxon>
        <taxon>Roseobacteraceae</taxon>
        <taxon>Salipiger</taxon>
    </lineage>
</organism>
<sequence>MTAALDVPGAALRPAELLALRDLAPCPAEAARPGDCLLVADFRPSMLWGLIRAFRSVAAAEALALIGWRADLAGGRVGLLALGAGAPLAVPLRAGGMAEVIAGMVSAHDTASALASAGQLDDPPLDRGLAGLAALVPDPAELVIASGFGMPGVGLAARLDLLASRHALRLLHVSDSGHTEEIGAEIAGHAALALDASLPPEAVAGMLAGGFRIG</sequence>
<dbReference type="Proteomes" id="UP000187059">
    <property type="component" value="Plasmid pPABY2"/>
</dbReference>
<evidence type="ECO:0000313" key="2">
    <source>
        <dbReference type="Proteomes" id="UP000187059"/>
    </source>
</evidence>
<evidence type="ECO:0008006" key="3">
    <source>
        <dbReference type="Google" id="ProtNLM"/>
    </source>
</evidence>
<dbReference type="AlphaFoldDB" id="A0A1P8UML1"/>
<keyword evidence="1" id="KW-0614">Plasmid</keyword>
<dbReference type="RefSeq" id="WP_076694503.1">
    <property type="nucleotide sequence ID" value="NZ_CP015090.1"/>
</dbReference>
<reference evidence="1 2" key="1">
    <citation type="submission" date="2016-04" db="EMBL/GenBank/DDBJ databases">
        <title>Deep-sea bacteria in the southern Pacific.</title>
        <authorList>
            <person name="Tang K."/>
        </authorList>
    </citation>
    <scope>NUCLEOTIDE SEQUENCE [LARGE SCALE GENOMIC DNA]</scope>
    <source>
        <strain evidence="1 2">JLT2014</strain>
        <plasmid evidence="2">ppaby2</plasmid>
    </source>
</reference>
<geneLocation type="plasmid" evidence="2">
    <name>ppaby2</name>
</geneLocation>